<sequence>MKNEVKQKDLFELLVAPVINDPLVQSKPVYYSHLIIQKDKLEQFRDIRSLQHKSFAYNGKDSFSGWGAMQKYLYEQKNEWSSLPDAVDVHTVMDSFFSSLVLSGSHRNSLQLVSNVTALKTKNCYRKLL</sequence>
<organism evidence="1">
    <name type="scientific">Vannella robusta</name>
    <dbReference type="NCBI Taxonomy" id="1487602"/>
    <lineage>
        <taxon>Eukaryota</taxon>
        <taxon>Amoebozoa</taxon>
        <taxon>Discosea</taxon>
        <taxon>Flabellinia</taxon>
        <taxon>Vannellidae</taxon>
        <taxon>Vannella</taxon>
    </lineage>
</organism>
<dbReference type="Gene3D" id="3.40.190.10">
    <property type="entry name" value="Periplasmic binding protein-like II"/>
    <property type="match status" value="1"/>
</dbReference>
<proteinExistence type="predicted"/>
<accession>A0A7S4MKR1</accession>
<name>A0A7S4MKR1_9EUKA</name>
<dbReference type="AlphaFoldDB" id="A0A7S4MKR1"/>
<gene>
    <name evidence="1" type="ORF">VSP0166_LOCUS12177</name>
</gene>
<dbReference type="SUPFAM" id="SSF53850">
    <property type="entry name" value="Periplasmic binding protein-like II"/>
    <property type="match status" value="1"/>
</dbReference>
<dbReference type="PANTHER" id="PTHR35841">
    <property type="entry name" value="PHOSPHONATES-BINDING PERIPLASMIC PROTEIN"/>
    <property type="match status" value="1"/>
</dbReference>
<protein>
    <submittedName>
        <fullName evidence="1">Uncharacterized protein</fullName>
    </submittedName>
</protein>
<dbReference type="EMBL" id="HBKP01017190">
    <property type="protein sequence ID" value="CAE2228626.1"/>
    <property type="molecule type" value="Transcribed_RNA"/>
</dbReference>
<evidence type="ECO:0000313" key="1">
    <source>
        <dbReference type="EMBL" id="CAE2228626.1"/>
    </source>
</evidence>
<reference evidence="1" key="1">
    <citation type="submission" date="2021-01" db="EMBL/GenBank/DDBJ databases">
        <authorList>
            <person name="Corre E."/>
            <person name="Pelletier E."/>
            <person name="Niang G."/>
            <person name="Scheremetjew M."/>
            <person name="Finn R."/>
            <person name="Kale V."/>
            <person name="Holt S."/>
            <person name="Cochrane G."/>
            <person name="Meng A."/>
            <person name="Brown T."/>
            <person name="Cohen L."/>
        </authorList>
    </citation>
    <scope>NUCLEOTIDE SEQUENCE</scope>
    <source>
        <strain evidence="1">DIVA3 518/3/11/1/6</strain>
    </source>
</reference>
<dbReference type="PANTHER" id="PTHR35841:SF1">
    <property type="entry name" value="PHOSPHONATES-BINDING PERIPLASMIC PROTEIN"/>
    <property type="match status" value="1"/>
</dbReference>